<dbReference type="Gene3D" id="3.40.50.150">
    <property type="entry name" value="Vaccinia Virus protein VP39"/>
    <property type="match status" value="1"/>
</dbReference>
<dbReference type="GO" id="GO:0005654">
    <property type="term" value="C:nucleoplasm"/>
    <property type="evidence" value="ECO:0007669"/>
    <property type="project" value="TreeGrafter"/>
</dbReference>
<proteinExistence type="inferred from homology"/>
<dbReference type="GO" id="GO:0043484">
    <property type="term" value="P:regulation of RNA splicing"/>
    <property type="evidence" value="ECO:0007669"/>
    <property type="project" value="TreeGrafter"/>
</dbReference>
<dbReference type="GO" id="GO:0005737">
    <property type="term" value="C:cytoplasm"/>
    <property type="evidence" value="ECO:0007669"/>
    <property type="project" value="TreeGrafter"/>
</dbReference>
<evidence type="ECO:0000256" key="1">
    <source>
        <dbReference type="ARBA" id="ARBA00022723"/>
    </source>
</evidence>
<evidence type="ECO:0000256" key="5">
    <source>
        <dbReference type="ARBA" id="ARBA00038226"/>
    </source>
</evidence>
<evidence type="ECO:0000259" key="7">
    <source>
        <dbReference type="PROSITE" id="PS50103"/>
    </source>
</evidence>
<keyword evidence="2" id="KW-0677">Repeat</keyword>
<dbReference type="PROSITE" id="PS50103">
    <property type="entry name" value="ZF_C3H1"/>
    <property type="match status" value="1"/>
</dbReference>
<evidence type="ECO:0000256" key="4">
    <source>
        <dbReference type="ARBA" id="ARBA00022833"/>
    </source>
</evidence>
<gene>
    <name evidence="8" type="ORF">TMSB3V08_LOCUS4755</name>
</gene>
<dbReference type="PANTHER" id="PTHR12675">
    <property type="entry name" value="MUSCLEBLIND-LIKE PROTEIN"/>
    <property type="match status" value="1"/>
</dbReference>
<dbReference type="Gene3D" id="3.30.1370.210">
    <property type="match status" value="1"/>
</dbReference>
<dbReference type="PANTHER" id="PTHR12675:SF12">
    <property type="entry name" value="PROTEIN MUSCLEBLIND"/>
    <property type="match status" value="1"/>
</dbReference>
<dbReference type="SUPFAM" id="SSF53335">
    <property type="entry name" value="S-adenosyl-L-methionine-dependent methyltransferases"/>
    <property type="match status" value="1"/>
</dbReference>
<sequence>MLALSLPTYGSPLIGIACLQADTMEILLKLGSGKNTRQHALTIPKHLRAPRLVPHRATRHRHPSHGRVEKDRNCQKTVDASCTAHIPSPHYQRNIVLKFNTPSTWLLDFHFTLTMENLCDLASTSGTATLHPLLSPGQVQLSKVMDGSSWLHVQVCRDFLRGTCTFLETQCNFAHPQPHIKVRNNHINACYDNIKGTCNRIRPPCKYFHPPEHIKEELVVAGRQHLALKKALIQKMAACEPGQPFNTEEVFEGETKSCKSEIAMPNIQKKEHEEESENKLNTKRCRYVEPSKRRMKEFIEQNPVEMGDTMSLVRVVSALLRRGNSSLMFKTPESLCPVEPVRLSVPHESLCKRVKLVTGTNVPMKNAPLCFGTKVDEGQVEIFTGKESTVAPAIKNAFKTSGKPLWDPRTSTGFWQGISLRCNSAGEVMLHATVMGSSTAEAKEIMEELTPKLTQFFSWGRGQPSKVVTIGISIVPDLSSCMCATTWMIRKRRGQSMLATETEGNADELAHMTSSSSEEDVPHLVMGKGYLDEVVMNMRLRLFRQTFMWNSHTSMNDVCEILAKICSSQRIFQVLQLGCNPGLFGHYLSRVCETVHGIDERPIVDAAAITAQENEIFNCHYRDGDAWKVLPNLEFELKHGGDTLAILHDESCHIWNHDVLLLLRKMPFVRKLVYLTSYSSDFIVDLEILSTMQEEMVDFFHPTNVVPIQTTTMSKDHLLVFILDKVEDTQARDRAIMTGVEADLMTEVRTGELVQLKTKMQVREVLLGREVEVELVLQMKEVETREVVQQMTEVQIGKVVQQMTKVETKVQLMTEVETGKVVQLVTEVETGKVVQLVTEVETEKVVQLMTEVETEKVVQLMTEVETKVQLMTEVETKVQLMTEVETKVQLMTEVEKNVQLMTEVETKVQLKTEVETKVQLKIEIRIREIIRTHTRKKI</sequence>
<reference evidence="8" key="1">
    <citation type="submission" date="2020-11" db="EMBL/GenBank/DDBJ databases">
        <authorList>
            <person name="Tran Van P."/>
        </authorList>
    </citation>
    <scope>NUCLEOTIDE SEQUENCE</scope>
</reference>
<dbReference type="InterPro" id="IPR054429">
    <property type="entry name" value="Znf-CCCH_Muscleblind-like"/>
</dbReference>
<protein>
    <recommendedName>
        <fullName evidence="7">C3H1-type domain-containing protein</fullName>
    </recommendedName>
</protein>
<evidence type="ECO:0000256" key="6">
    <source>
        <dbReference type="PROSITE-ProRule" id="PRU00723"/>
    </source>
</evidence>
<keyword evidence="3 6" id="KW-0863">Zinc-finger</keyword>
<accession>A0A7R9HM34</accession>
<feature type="domain" description="C3H1-type" evidence="7">
    <location>
        <begin position="150"/>
        <end position="178"/>
    </location>
</feature>
<keyword evidence="4 6" id="KW-0862">Zinc</keyword>
<evidence type="ECO:0000256" key="2">
    <source>
        <dbReference type="ARBA" id="ARBA00022737"/>
    </source>
</evidence>
<dbReference type="InterPro" id="IPR029063">
    <property type="entry name" value="SAM-dependent_MTases_sf"/>
</dbReference>
<dbReference type="SMART" id="SM00356">
    <property type="entry name" value="ZnF_C3H1"/>
    <property type="match status" value="2"/>
</dbReference>
<evidence type="ECO:0000256" key="3">
    <source>
        <dbReference type="ARBA" id="ARBA00022771"/>
    </source>
</evidence>
<keyword evidence="1 6" id="KW-0479">Metal-binding</keyword>
<organism evidence="8">
    <name type="scientific">Timema monikensis</name>
    <dbReference type="NCBI Taxonomy" id="170555"/>
    <lineage>
        <taxon>Eukaryota</taxon>
        <taxon>Metazoa</taxon>
        <taxon>Ecdysozoa</taxon>
        <taxon>Arthropoda</taxon>
        <taxon>Hexapoda</taxon>
        <taxon>Insecta</taxon>
        <taxon>Pterygota</taxon>
        <taxon>Neoptera</taxon>
        <taxon>Polyneoptera</taxon>
        <taxon>Phasmatodea</taxon>
        <taxon>Timematodea</taxon>
        <taxon>Timematoidea</taxon>
        <taxon>Timematidae</taxon>
        <taxon>Timema</taxon>
    </lineage>
</organism>
<evidence type="ECO:0000313" key="8">
    <source>
        <dbReference type="EMBL" id="CAD7427928.1"/>
    </source>
</evidence>
<dbReference type="Gene3D" id="2.40.50.1070">
    <property type="match status" value="1"/>
</dbReference>
<dbReference type="GO" id="GO:0003723">
    <property type="term" value="F:RNA binding"/>
    <property type="evidence" value="ECO:0007669"/>
    <property type="project" value="TreeGrafter"/>
</dbReference>
<feature type="zinc finger region" description="C3H1-type" evidence="6">
    <location>
        <begin position="150"/>
        <end position="178"/>
    </location>
</feature>
<dbReference type="AlphaFoldDB" id="A0A7R9HM34"/>
<dbReference type="Pfam" id="PF22628">
    <property type="entry name" value="zf-CCCH_10"/>
    <property type="match status" value="1"/>
</dbReference>
<comment type="similarity">
    <text evidence="5">Belongs to the muscleblind family.</text>
</comment>
<dbReference type="InterPro" id="IPR000571">
    <property type="entry name" value="Znf_CCCH"/>
</dbReference>
<name>A0A7R9HM34_9NEOP</name>
<dbReference type="GO" id="GO:0008270">
    <property type="term" value="F:zinc ion binding"/>
    <property type="evidence" value="ECO:0007669"/>
    <property type="project" value="UniProtKB-KW"/>
</dbReference>
<dbReference type="EMBL" id="OB793588">
    <property type="protein sequence ID" value="CAD7427928.1"/>
    <property type="molecule type" value="Genomic_DNA"/>
</dbReference>